<dbReference type="EMBL" id="FNAO01000006">
    <property type="protein sequence ID" value="SDE63298.1"/>
    <property type="molecule type" value="Genomic_DNA"/>
</dbReference>
<protein>
    <submittedName>
        <fullName evidence="1">Uncharacterized protein</fullName>
    </submittedName>
</protein>
<dbReference type="AlphaFoldDB" id="A0A1G7EI27"/>
<reference evidence="1 2" key="1">
    <citation type="submission" date="2016-10" db="EMBL/GenBank/DDBJ databases">
        <authorList>
            <person name="de Groot N.N."/>
        </authorList>
    </citation>
    <scope>NUCLEOTIDE SEQUENCE [LARGE SCALE GENOMIC DNA]</scope>
    <source>
        <strain evidence="1 2">DSM 23421</strain>
    </source>
</reference>
<evidence type="ECO:0000313" key="2">
    <source>
        <dbReference type="Proteomes" id="UP000199109"/>
    </source>
</evidence>
<evidence type="ECO:0000313" key="1">
    <source>
        <dbReference type="EMBL" id="SDE63298.1"/>
    </source>
</evidence>
<proteinExistence type="predicted"/>
<keyword evidence="2" id="KW-1185">Reference proteome</keyword>
<name>A0A1G7EI27_9FLAO</name>
<gene>
    <name evidence="1" type="ORF">SAMN05421636_106198</name>
</gene>
<sequence length="61" mass="7094">MNSTKCPFSLVTANQENKRKGELKIIHPVQRDKNQVLRHSSTQLRIAARKEVFKYAVPYPQ</sequence>
<accession>A0A1G7EI27</accession>
<dbReference type="Proteomes" id="UP000199109">
    <property type="component" value="Unassembled WGS sequence"/>
</dbReference>
<organism evidence="1 2">
    <name type="scientific">Pricia antarctica</name>
    <dbReference type="NCBI Taxonomy" id="641691"/>
    <lineage>
        <taxon>Bacteria</taxon>
        <taxon>Pseudomonadati</taxon>
        <taxon>Bacteroidota</taxon>
        <taxon>Flavobacteriia</taxon>
        <taxon>Flavobacteriales</taxon>
        <taxon>Flavobacteriaceae</taxon>
        <taxon>Pricia</taxon>
    </lineage>
</organism>